<evidence type="ECO:0000313" key="2">
    <source>
        <dbReference type="EMBL" id="EEW25897.1"/>
    </source>
</evidence>
<dbReference type="InterPro" id="IPR000073">
    <property type="entry name" value="AB_hydrolase_1"/>
</dbReference>
<reference evidence="2 3" key="1">
    <citation type="submission" date="2009-08" db="EMBL/GenBank/DDBJ databases">
        <title>The draft genome of Rhodobacter sp. SW2.</title>
        <authorList>
            <consortium name="US DOE Joint Genome Institute (JGI-PGF)"/>
            <person name="Lucas S."/>
            <person name="Copeland A."/>
            <person name="Lapidus A."/>
            <person name="Glavina del Rio T."/>
            <person name="Tice H."/>
            <person name="Bruce D."/>
            <person name="Goodwin L."/>
            <person name="Pitluck S."/>
            <person name="Larimer F."/>
            <person name="Land M.L."/>
            <person name="Hauser L."/>
            <person name="Emerson D."/>
        </authorList>
    </citation>
    <scope>NUCLEOTIDE SEQUENCE [LARGE SCALE GENOMIC DNA]</scope>
    <source>
        <strain evidence="2 3">SW2</strain>
    </source>
</reference>
<dbReference type="eggNOG" id="COG1075">
    <property type="taxonomic scope" value="Bacteria"/>
</dbReference>
<gene>
    <name evidence="2" type="ORF">Rsw2DRAFT_1328</name>
</gene>
<organism evidence="2 3">
    <name type="scientific">Rhodobacter ferrooxidans</name>
    <dbReference type="NCBI Taxonomy" id="371731"/>
    <lineage>
        <taxon>Bacteria</taxon>
        <taxon>Pseudomonadati</taxon>
        <taxon>Pseudomonadota</taxon>
        <taxon>Alphaproteobacteria</taxon>
        <taxon>Rhodobacterales</taxon>
        <taxon>Rhodobacter group</taxon>
        <taxon>Rhodobacter</taxon>
    </lineage>
</organism>
<dbReference type="Gene3D" id="3.40.50.1820">
    <property type="entry name" value="alpha/beta hydrolase"/>
    <property type="match status" value="1"/>
</dbReference>
<dbReference type="PANTHER" id="PTHR10992">
    <property type="entry name" value="METHYLESTERASE FAMILY MEMBER"/>
    <property type="match status" value="1"/>
</dbReference>
<keyword evidence="3" id="KW-1185">Reference proteome</keyword>
<feature type="domain" description="AB hydrolase-1" evidence="1">
    <location>
        <begin position="8"/>
        <end position="183"/>
    </location>
</feature>
<protein>
    <submittedName>
        <fullName evidence="2">Esterase EstC, putative</fullName>
    </submittedName>
</protein>
<dbReference type="EMBL" id="ACYY01000006">
    <property type="protein sequence ID" value="EEW25897.1"/>
    <property type="molecule type" value="Genomic_DNA"/>
</dbReference>
<name>C8RZV0_9RHOB</name>
<dbReference type="InterPro" id="IPR045889">
    <property type="entry name" value="MES/HNL"/>
</dbReference>
<dbReference type="GO" id="GO:0080030">
    <property type="term" value="F:methyl indole-3-acetate esterase activity"/>
    <property type="evidence" value="ECO:0007669"/>
    <property type="project" value="TreeGrafter"/>
</dbReference>
<dbReference type="GO" id="GO:0080032">
    <property type="term" value="F:methyl jasmonate esterase activity"/>
    <property type="evidence" value="ECO:0007669"/>
    <property type="project" value="TreeGrafter"/>
</dbReference>
<dbReference type="Pfam" id="PF12697">
    <property type="entry name" value="Abhydrolase_6"/>
    <property type="match status" value="1"/>
</dbReference>
<dbReference type="InterPro" id="IPR029058">
    <property type="entry name" value="AB_hydrolase_fold"/>
</dbReference>
<accession>C8RZV0</accession>
<dbReference type="SUPFAM" id="SSF53474">
    <property type="entry name" value="alpha/beta-Hydrolases"/>
    <property type="match status" value="1"/>
</dbReference>
<dbReference type="AlphaFoldDB" id="C8RZV0"/>
<comment type="caution">
    <text evidence="2">The sequence shown here is derived from an EMBL/GenBank/DDBJ whole genome shotgun (WGS) entry which is preliminary data.</text>
</comment>
<dbReference type="STRING" id="371731.Rsw2DRAFT_1328"/>
<sequence>MAQVTLDLYAQAIVAAITDPVILVGHSMAGYPITAAAERAPEKIAALVYLCAYVPRSGQSLAEMRRAWPSQPLEGAFRVSKDRASFAFEPTKIKDKFYHDCPPEAVALAMARLGPEPIAPQETPITLTTASQSLPRHYIRCTQDRAIPPAFQQSMTAGWPAAQVTTLSTGHSPFFAAPQALAQRLIDIAATLGTP</sequence>
<dbReference type="Proteomes" id="UP000010121">
    <property type="component" value="Unassembled WGS sequence"/>
</dbReference>
<dbReference type="PANTHER" id="PTHR10992:SF1086">
    <property type="entry name" value="AB HYDROLASE-1 DOMAIN-CONTAINING PROTEIN"/>
    <property type="match status" value="1"/>
</dbReference>
<evidence type="ECO:0000259" key="1">
    <source>
        <dbReference type="Pfam" id="PF12697"/>
    </source>
</evidence>
<evidence type="ECO:0000313" key="3">
    <source>
        <dbReference type="Proteomes" id="UP000010121"/>
    </source>
</evidence>
<proteinExistence type="predicted"/>